<dbReference type="PRINTS" id="PR00413">
    <property type="entry name" value="HADHALOGNASE"/>
</dbReference>
<dbReference type="InterPro" id="IPR050155">
    <property type="entry name" value="HAD-like_hydrolase_sf"/>
</dbReference>
<evidence type="ECO:0000256" key="7">
    <source>
        <dbReference type="ARBA" id="ARBA00022801"/>
    </source>
</evidence>
<dbReference type="GO" id="GO:0005829">
    <property type="term" value="C:cytosol"/>
    <property type="evidence" value="ECO:0007669"/>
    <property type="project" value="TreeGrafter"/>
</dbReference>
<keyword evidence="7 10" id="KW-0378">Hydrolase</keyword>
<reference evidence="11 12" key="1">
    <citation type="submission" date="2016-09" db="EMBL/GenBank/DDBJ databases">
        <title>Alteromonas lipolytica, a new species isolated from sea water.</title>
        <authorList>
            <person name="Wu Y.-H."/>
            <person name="Cheng H."/>
            <person name="Xu X.-W."/>
        </authorList>
    </citation>
    <scope>NUCLEOTIDE SEQUENCE [LARGE SCALE GENOMIC DNA]</scope>
    <source>
        <strain evidence="11 12">JW12</strain>
    </source>
</reference>
<evidence type="ECO:0000256" key="1">
    <source>
        <dbReference type="ARBA" id="ARBA00000830"/>
    </source>
</evidence>
<dbReference type="NCBIfam" id="TIGR01509">
    <property type="entry name" value="HAD-SF-IA-v3"/>
    <property type="match status" value="1"/>
</dbReference>
<dbReference type="InterPro" id="IPR037512">
    <property type="entry name" value="PGPase_prok"/>
</dbReference>
<evidence type="ECO:0000256" key="10">
    <source>
        <dbReference type="HAMAP-Rule" id="MF_00495"/>
    </source>
</evidence>
<dbReference type="NCBIfam" id="TIGR01549">
    <property type="entry name" value="HAD-SF-IA-v1"/>
    <property type="match status" value="1"/>
</dbReference>
<evidence type="ECO:0000256" key="9">
    <source>
        <dbReference type="ARBA" id="ARBA00023277"/>
    </source>
</evidence>
<dbReference type="RefSeq" id="WP_070176599.1">
    <property type="nucleotide sequence ID" value="NZ_BMJR01000003.1"/>
</dbReference>
<keyword evidence="6 10" id="KW-0479">Metal-binding</keyword>
<feature type="binding site" evidence="10">
    <location>
        <position position="175"/>
    </location>
    <ligand>
        <name>Mg(2+)</name>
        <dbReference type="ChEBI" id="CHEBI:18420"/>
    </ligand>
</feature>
<dbReference type="SFLD" id="SFLDG01129">
    <property type="entry name" value="C1.5:_HAD__Beta-PGM__Phosphata"/>
    <property type="match status" value="1"/>
</dbReference>
<gene>
    <name evidence="11" type="ORF">BFC17_19010</name>
</gene>
<dbReference type="EMBL" id="MJIC01000014">
    <property type="protein sequence ID" value="OFI33672.1"/>
    <property type="molecule type" value="Genomic_DNA"/>
</dbReference>
<comment type="similarity">
    <text evidence="4 10">Belongs to the HAD-like hydrolase superfamily. CbbY/CbbZ/Gph/YieH family.</text>
</comment>
<feature type="binding site" evidence="10">
    <location>
        <position position="14"/>
    </location>
    <ligand>
        <name>Mg(2+)</name>
        <dbReference type="ChEBI" id="CHEBI:18420"/>
    </ligand>
</feature>
<dbReference type="PANTHER" id="PTHR43434:SF1">
    <property type="entry name" value="PHOSPHOGLYCOLATE PHOSPHATASE"/>
    <property type="match status" value="1"/>
</dbReference>
<evidence type="ECO:0000256" key="3">
    <source>
        <dbReference type="ARBA" id="ARBA00004818"/>
    </source>
</evidence>
<dbReference type="SFLD" id="SFLDS00003">
    <property type="entry name" value="Haloacid_Dehalogenase"/>
    <property type="match status" value="1"/>
</dbReference>
<dbReference type="InterPro" id="IPR006549">
    <property type="entry name" value="HAD-SF_hydro_IIIA"/>
</dbReference>
<dbReference type="NCBIfam" id="TIGR01449">
    <property type="entry name" value="PGP_bact"/>
    <property type="match status" value="1"/>
</dbReference>
<protein>
    <recommendedName>
        <fullName evidence="5 10">Phosphoglycolate phosphatase</fullName>
        <shortName evidence="10">PGP</shortName>
        <shortName evidence="10">PGPase</shortName>
        <ecNumber evidence="5 10">3.1.3.18</ecNumber>
    </recommendedName>
</protein>
<dbReference type="Proteomes" id="UP000176037">
    <property type="component" value="Unassembled WGS sequence"/>
</dbReference>
<dbReference type="SFLD" id="SFLDG01135">
    <property type="entry name" value="C1.5.6:_HAD__Beta-PGM__Phospha"/>
    <property type="match status" value="1"/>
</dbReference>
<dbReference type="InterPro" id="IPR036412">
    <property type="entry name" value="HAD-like_sf"/>
</dbReference>
<dbReference type="OrthoDB" id="9776368at2"/>
<evidence type="ECO:0000256" key="8">
    <source>
        <dbReference type="ARBA" id="ARBA00022842"/>
    </source>
</evidence>
<dbReference type="GO" id="GO:0006281">
    <property type="term" value="P:DNA repair"/>
    <property type="evidence" value="ECO:0007669"/>
    <property type="project" value="TreeGrafter"/>
</dbReference>
<dbReference type="Gene3D" id="1.10.150.240">
    <property type="entry name" value="Putative phosphatase, domain 2"/>
    <property type="match status" value="1"/>
</dbReference>
<feature type="binding site" evidence="10">
    <location>
        <position position="12"/>
    </location>
    <ligand>
        <name>Mg(2+)</name>
        <dbReference type="ChEBI" id="CHEBI:18420"/>
    </ligand>
</feature>
<dbReference type="InterPro" id="IPR023214">
    <property type="entry name" value="HAD_sf"/>
</dbReference>
<comment type="caution">
    <text evidence="11">The sequence shown here is derived from an EMBL/GenBank/DDBJ whole genome shotgun (WGS) entry which is preliminary data.</text>
</comment>
<organism evidence="11 12">
    <name type="scientific">Alteromonas lipolytica</name>
    <dbReference type="NCBI Taxonomy" id="1856405"/>
    <lineage>
        <taxon>Bacteria</taxon>
        <taxon>Pseudomonadati</taxon>
        <taxon>Pseudomonadota</taxon>
        <taxon>Gammaproteobacteria</taxon>
        <taxon>Alteromonadales</taxon>
        <taxon>Alteromonadaceae</taxon>
        <taxon>Alteromonas/Salinimonas group</taxon>
        <taxon>Alteromonas</taxon>
    </lineage>
</organism>
<dbReference type="NCBIfam" id="TIGR01662">
    <property type="entry name" value="HAD-SF-IIIA"/>
    <property type="match status" value="1"/>
</dbReference>
<keyword evidence="9 10" id="KW-0119">Carbohydrate metabolism</keyword>
<evidence type="ECO:0000256" key="2">
    <source>
        <dbReference type="ARBA" id="ARBA00001946"/>
    </source>
</evidence>
<dbReference type="CDD" id="cd16417">
    <property type="entry name" value="HAD_PGPase"/>
    <property type="match status" value="1"/>
</dbReference>
<evidence type="ECO:0000313" key="11">
    <source>
        <dbReference type="EMBL" id="OFI33672.1"/>
    </source>
</evidence>
<dbReference type="SUPFAM" id="SSF56784">
    <property type="entry name" value="HAD-like"/>
    <property type="match status" value="1"/>
</dbReference>
<dbReference type="InterPro" id="IPR041492">
    <property type="entry name" value="HAD_2"/>
</dbReference>
<comment type="catalytic activity">
    <reaction evidence="1 10">
        <text>2-phosphoglycolate + H2O = glycolate + phosphate</text>
        <dbReference type="Rhea" id="RHEA:14369"/>
        <dbReference type="ChEBI" id="CHEBI:15377"/>
        <dbReference type="ChEBI" id="CHEBI:29805"/>
        <dbReference type="ChEBI" id="CHEBI:43474"/>
        <dbReference type="ChEBI" id="CHEBI:58033"/>
        <dbReference type="EC" id="3.1.3.18"/>
    </reaction>
</comment>
<dbReference type="InterPro" id="IPR006439">
    <property type="entry name" value="HAD-SF_hydro_IA"/>
</dbReference>
<evidence type="ECO:0000313" key="12">
    <source>
        <dbReference type="Proteomes" id="UP000176037"/>
    </source>
</evidence>
<dbReference type="GO" id="GO:0046295">
    <property type="term" value="P:glycolate biosynthetic process"/>
    <property type="evidence" value="ECO:0007669"/>
    <property type="project" value="UniProtKB-UniRule"/>
</dbReference>
<keyword evidence="12" id="KW-1185">Reference proteome</keyword>
<dbReference type="UniPathway" id="UPA00865">
    <property type="reaction ID" value="UER00834"/>
</dbReference>
<keyword evidence="8 10" id="KW-0460">Magnesium</keyword>
<dbReference type="STRING" id="1856405.BFC17_19010"/>
<dbReference type="GO" id="GO:0005975">
    <property type="term" value="P:carbohydrate metabolic process"/>
    <property type="evidence" value="ECO:0007669"/>
    <property type="project" value="InterPro"/>
</dbReference>
<dbReference type="InterPro" id="IPR023198">
    <property type="entry name" value="PGP-like_dom2"/>
</dbReference>
<comment type="cofactor">
    <cofactor evidence="2 10">
        <name>Mg(2+)</name>
        <dbReference type="ChEBI" id="CHEBI:18420"/>
    </cofactor>
</comment>
<dbReference type="AlphaFoldDB" id="A0A1E8FCL1"/>
<dbReference type="HAMAP" id="MF_00495">
    <property type="entry name" value="GPH_hydrolase_bact"/>
    <property type="match status" value="1"/>
</dbReference>
<comment type="function">
    <text evidence="10">Specifically catalyzes the dephosphorylation of 2-phosphoglycolate. Is involved in the dissimilation of the intracellular 2-phosphoglycolate formed during the DNA repair of 3'-phosphoglycolate ends, a major class of DNA lesions induced by oxidative stress.</text>
</comment>
<comment type="pathway">
    <text evidence="3 10">Organic acid metabolism; glycolate biosynthesis; glycolate from 2-phosphoglycolate: step 1/1.</text>
</comment>
<evidence type="ECO:0000256" key="6">
    <source>
        <dbReference type="ARBA" id="ARBA00022723"/>
    </source>
</evidence>
<dbReference type="Pfam" id="PF13419">
    <property type="entry name" value="HAD_2"/>
    <property type="match status" value="1"/>
</dbReference>
<dbReference type="GO" id="GO:0046872">
    <property type="term" value="F:metal ion binding"/>
    <property type="evidence" value="ECO:0007669"/>
    <property type="project" value="UniProtKB-KW"/>
</dbReference>
<dbReference type="GO" id="GO:0008967">
    <property type="term" value="F:phosphoglycolate phosphatase activity"/>
    <property type="evidence" value="ECO:0007669"/>
    <property type="project" value="UniProtKB-UniRule"/>
</dbReference>
<sequence>MEQQSPRYILFDLDGTLVDSVPDLAWCVDVAMQQVGLPARGEAAVRCWVGNGIEKLMKRAVANAMDDEPDEQLFAPAYQAFLQAYKENHAKRSQVYDGVIPALDWLKNHGYQLGCVTNKAEAFTLPLLQEKKLDQYFSVIVSGDTCEHKKPNPEPILFALEALGGKVEEALMIGDSKSDINAARAAGCAVFAVPYGYNHGEDIHAYQPDKVLNTLADLPSILAPHQ</sequence>
<dbReference type="Gene3D" id="3.40.50.1000">
    <property type="entry name" value="HAD superfamily/HAD-like"/>
    <property type="match status" value="1"/>
</dbReference>
<accession>A0A1E8FCL1</accession>
<feature type="active site" description="Nucleophile" evidence="10">
    <location>
        <position position="12"/>
    </location>
</feature>
<evidence type="ECO:0000256" key="5">
    <source>
        <dbReference type="ARBA" id="ARBA00013078"/>
    </source>
</evidence>
<proteinExistence type="inferred from homology"/>
<dbReference type="FunFam" id="3.40.50.1000:FF:000022">
    <property type="entry name" value="Phosphoglycolate phosphatase"/>
    <property type="match status" value="1"/>
</dbReference>
<name>A0A1E8FCL1_9ALTE</name>
<dbReference type="PANTHER" id="PTHR43434">
    <property type="entry name" value="PHOSPHOGLYCOLATE PHOSPHATASE"/>
    <property type="match status" value="1"/>
</dbReference>
<evidence type="ECO:0000256" key="4">
    <source>
        <dbReference type="ARBA" id="ARBA00006171"/>
    </source>
</evidence>
<dbReference type="EC" id="3.1.3.18" evidence="5 10"/>
<dbReference type="NCBIfam" id="NF009695">
    <property type="entry name" value="PRK13222.1-2"/>
    <property type="match status" value="1"/>
</dbReference>